<dbReference type="GO" id="GO:0005886">
    <property type="term" value="C:plasma membrane"/>
    <property type="evidence" value="ECO:0007669"/>
    <property type="project" value="UniProtKB-SubCell"/>
</dbReference>
<dbReference type="EMBL" id="VYUY01000015">
    <property type="protein sequence ID" value="KAA9132412.1"/>
    <property type="molecule type" value="Genomic_DNA"/>
</dbReference>
<feature type="transmembrane region" description="Helical" evidence="5">
    <location>
        <begin position="125"/>
        <end position="146"/>
    </location>
</feature>
<dbReference type="AlphaFoldDB" id="A0A5N0TBM3"/>
<feature type="transmembrane region" description="Helical" evidence="5">
    <location>
        <begin position="207"/>
        <end position="228"/>
    </location>
</feature>
<name>A0A5N0TBM3_9MICO</name>
<organism evidence="7 8">
    <name type="scientific">Microbacterium caowuchunii</name>
    <dbReference type="NCBI Taxonomy" id="2614638"/>
    <lineage>
        <taxon>Bacteria</taxon>
        <taxon>Bacillati</taxon>
        <taxon>Actinomycetota</taxon>
        <taxon>Actinomycetes</taxon>
        <taxon>Micrococcales</taxon>
        <taxon>Microbacteriaceae</taxon>
        <taxon>Microbacterium</taxon>
    </lineage>
</organism>
<feature type="transmembrane region" description="Helical" evidence="5">
    <location>
        <begin position="296"/>
        <end position="317"/>
    </location>
</feature>
<evidence type="ECO:0000259" key="6">
    <source>
        <dbReference type="PROSITE" id="PS50850"/>
    </source>
</evidence>
<dbReference type="GO" id="GO:0022857">
    <property type="term" value="F:transmembrane transporter activity"/>
    <property type="evidence" value="ECO:0007669"/>
    <property type="project" value="InterPro"/>
</dbReference>
<dbReference type="InterPro" id="IPR036259">
    <property type="entry name" value="MFS_trans_sf"/>
</dbReference>
<reference evidence="8" key="1">
    <citation type="submission" date="2019-09" db="EMBL/GenBank/DDBJ databases">
        <title>Mumia zhuanghuii sp. nov. isolated from the intestinal contents of plateau pika (Ochotona curzoniae) in the Qinghai-Tibet plateau of China.</title>
        <authorList>
            <person name="Tian Z."/>
        </authorList>
    </citation>
    <scope>NUCLEOTIDE SEQUENCE [LARGE SCALE GENOMIC DNA]</scope>
    <source>
        <strain evidence="8">L-033</strain>
    </source>
</reference>
<accession>A0A5N0TBM3</accession>
<dbReference type="PANTHER" id="PTHR23523">
    <property type="match status" value="1"/>
</dbReference>
<dbReference type="PANTHER" id="PTHR23523:SF2">
    <property type="entry name" value="2-NITROIMIDAZOLE TRANSPORTER"/>
    <property type="match status" value="1"/>
</dbReference>
<dbReference type="PROSITE" id="PS50850">
    <property type="entry name" value="MFS"/>
    <property type="match status" value="1"/>
</dbReference>
<feature type="transmembrane region" description="Helical" evidence="5">
    <location>
        <begin position="357"/>
        <end position="379"/>
    </location>
</feature>
<keyword evidence="2 5" id="KW-0812">Transmembrane</keyword>
<feature type="transmembrane region" description="Helical" evidence="5">
    <location>
        <begin position="240"/>
        <end position="264"/>
    </location>
</feature>
<protein>
    <submittedName>
        <fullName evidence="7">MFS transporter</fullName>
    </submittedName>
</protein>
<keyword evidence="8" id="KW-1185">Reference proteome</keyword>
<comment type="caution">
    <text evidence="7">The sequence shown here is derived from an EMBL/GenBank/DDBJ whole genome shotgun (WGS) entry which is preliminary data.</text>
</comment>
<proteinExistence type="predicted"/>
<evidence type="ECO:0000313" key="8">
    <source>
        <dbReference type="Proteomes" id="UP000326838"/>
    </source>
</evidence>
<sequence length="390" mass="40684">MVIAVCLVAANMRPTITAIGPLLDQIGPDTGMAPGVLGLIASVPLVAWALVSPLAHDLSRRFGMSRVMTASLVLLTIGTAVRSLSGPVASLWIGAALIGIALAIVNVLMPAVVKRDFPRHVASMTAVYSALLGGFGAVASGIAVPISQLPWPADPAGWRFSLLVTGGALLPFAVVAWVWATRGSEEPRAPRPPGRQAPTGIWRDRTAWLVAAYMGLQASVFYMLVTWLAPMSISIGRSAIVAGLDVMLYQIFSIVGSLLLPLLLRGRARRWVPALIPVLSVVGVIGMMVAPGMILLWAPCLGLSSGATLGMSLTLMAQRARDHGTAAALSGMAQSVGYVIAAAGPVVFGALHAATDGWLWSLTVLLLVLLTLSAVGVFAGRERYVLDARP</sequence>
<dbReference type="InterPro" id="IPR052524">
    <property type="entry name" value="MFS_Cyanate_Porter"/>
</dbReference>
<keyword evidence="4 5" id="KW-0472">Membrane</keyword>
<evidence type="ECO:0000256" key="2">
    <source>
        <dbReference type="ARBA" id="ARBA00022692"/>
    </source>
</evidence>
<evidence type="ECO:0000256" key="3">
    <source>
        <dbReference type="ARBA" id="ARBA00022989"/>
    </source>
</evidence>
<feature type="transmembrane region" description="Helical" evidence="5">
    <location>
        <begin position="67"/>
        <end position="85"/>
    </location>
</feature>
<evidence type="ECO:0000256" key="5">
    <source>
        <dbReference type="SAM" id="Phobius"/>
    </source>
</evidence>
<evidence type="ECO:0000256" key="1">
    <source>
        <dbReference type="ARBA" id="ARBA00004651"/>
    </source>
</evidence>
<dbReference type="SUPFAM" id="SSF103473">
    <property type="entry name" value="MFS general substrate transporter"/>
    <property type="match status" value="1"/>
</dbReference>
<comment type="subcellular location">
    <subcellularLocation>
        <location evidence="1">Cell membrane</location>
        <topology evidence="1">Multi-pass membrane protein</topology>
    </subcellularLocation>
</comment>
<keyword evidence="3 5" id="KW-1133">Transmembrane helix</keyword>
<dbReference type="InterPro" id="IPR020846">
    <property type="entry name" value="MFS_dom"/>
</dbReference>
<dbReference type="Pfam" id="PF07690">
    <property type="entry name" value="MFS_1"/>
    <property type="match status" value="1"/>
</dbReference>
<feature type="transmembrane region" description="Helical" evidence="5">
    <location>
        <begin position="329"/>
        <end position="351"/>
    </location>
</feature>
<dbReference type="Proteomes" id="UP000326838">
    <property type="component" value="Unassembled WGS sequence"/>
</dbReference>
<feature type="domain" description="Major facilitator superfamily (MFS) profile" evidence="6">
    <location>
        <begin position="1"/>
        <end position="385"/>
    </location>
</feature>
<evidence type="ECO:0000256" key="4">
    <source>
        <dbReference type="ARBA" id="ARBA00023136"/>
    </source>
</evidence>
<dbReference type="InterPro" id="IPR011701">
    <property type="entry name" value="MFS"/>
</dbReference>
<feature type="transmembrane region" description="Helical" evidence="5">
    <location>
        <begin position="91"/>
        <end position="113"/>
    </location>
</feature>
<dbReference type="Gene3D" id="1.20.1250.20">
    <property type="entry name" value="MFS general substrate transporter like domains"/>
    <property type="match status" value="1"/>
</dbReference>
<feature type="transmembrane region" description="Helical" evidence="5">
    <location>
        <begin position="158"/>
        <end position="180"/>
    </location>
</feature>
<feature type="transmembrane region" description="Helical" evidence="5">
    <location>
        <begin position="271"/>
        <end position="290"/>
    </location>
</feature>
<evidence type="ECO:0000313" key="7">
    <source>
        <dbReference type="EMBL" id="KAA9132412.1"/>
    </source>
</evidence>
<feature type="transmembrane region" description="Helical" evidence="5">
    <location>
        <begin position="34"/>
        <end position="55"/>
    </location>
</feature>
<gene>
    <name evidence="7" type="ORF">F6B40_10445</name>
</gene>